<evidence type="ECO:0008006" key="3">
    <source>
        <dbReference type="Google" id="ProtNLM"/>
    </source>
</evidence>
<name>A0A3P3XL74_9SPIR</name>
<protein>
    <recommendedName>
        <fullName evidence="3">DUF2202 domain-containing protein</fullName>
    </recommendedName>
</protein>
<dbReference type="InterPro" id="IPR012347">
    <property type="entry name" value="Ferritin-like"/>
</dbReference>
<dbReference type="InterPro" id="IPR009078">
    <property type="entry name" value="Ferritin-like_SF"/>
</dbReference>
<sequence length="173" mass="19101">MKRKVAVFAVLIGLVAAFAVFAETSLPLYGNAAAKADNALTIESMLTYAIQDEYLARAEYVAIMAKFGQIAPYSNIKQAEEQHISWLKDMFATLKLAVPADEAAKYIHAPGTLKEAAQAGVQAEIDNIAMYERFLAQPVLKDPRYASVVDLFTLLRDASKNHLAAFQKQLQKY</sequence>
<evidence type="ECO:0000256" key="1">
    <source>
        <dbReference type="SAM" id="SignalP"/>
    </source>
</evidence>
<reference evidence="2" key="1">
    <citation type="submission" date="2017-02" db="EMBL/GenBank/DDBJ databases">
        <authorList>
            <person name="Regsiter A."/>
            <person name="William W."/>
        </authorList>
    </citation>
    <scope>NUCLEOTIDE SEQUENCE</scope>
    <source>
        <strain evidence="2">Bib</strain>
    </source>
</reference>
<feature type="chain" id="PRO_5018087697" description="DUF2202 domain-containing protein" evidence="1">
    <location>
        <begin position="23"/>
        <end position="173"/>
    </location>
</feature>
<dbReference type="CDD" id="cd01048">
    <property type="entry name" value="Ferritin_like_AB2"/>
    <property type="match status" value="1"/>
</dbReference>
<dbReference type="SUPFAM" id="SSF47240">
    <property type="entry name" value="Ferritin-like"/>
    <property type="match status" value="1"/>
</dbReference>
<dbReference type="AlphaFoldDB" id="A0A3P3XL74"/>
<gene>
    <name evidence="2" type="ORF">SPIROBIBN47_320002</name>
</gene>
<feature type="signal peptide" evidence="1">
    <location>
        <begin position="1"/>
        <end position="22"/>
    </location>
</feature>
<keyword evidence="1" id="KW-0732">Signal</keyword>
<accession>A0A3P3XL74</accession>
<dbReference type="Gene3D" id="1.20.1260.10">
    <property type="match status" value="1"/>
</dbReference>
<dbReference type="EMBL" id="FWDM01000026">
    <property type="protein sequence ID" value="SLM14358.1"/>
    <property type="molecule type" value="Genomic_DNA"/>
</dbReference>
<proteinExistence type="predicted"/>
<dbReference type="InterPro" id="IPR019243">
    <property type="entry name" value="DUF2202"/>
</dbReference>
<evidence type="ECO:0000313" key="2">
    <source>
        <dbReference type="EMBL" id="SLM14358.1"/>
    </source>
</evidence>
<organism evidence="2">
    <name type="scientific">uncultured spirochete</name>
    <dbReference type="NCBI Taxonomy" id="156406"/>
    <lineage>
        <taxon>Bacteria</taxon>
        <taxon>Pseudomonadati</taxon>
        <taxon>Spirochaetota</taxon>
        <taxon>Spirochaetia</taxon>
        <taxon>Spirochaetales</taxon>
        <taxon>environmental samples</taxon>
    </lineage>
</organism>